<dbReference type="GO" id="GO:0005634">
    <property type="term" value="C:nucleus"/>
    <property type="evidence" value="ECO:0007669"/>
    <property type="project" value="TreeGrafter"/>
</dbReference>
<protein>
    <recommendedName>
        <fullName evidence="3">[histone H3]-trimethyl-L-lysine(4) demethylase</fullName>
        <ecNumber evidence="3">1.14.11.67</ecNumber>
    </recommendedName>
</protein>
<dbReference type="InterPro" id="IPR036431">
    <property type="entry name" value="ARID_dom_sf"/>
</dbReference>
<keyword evidence="4" id="KW-0479">Metal-binding</keyword>
<feature type="domain" description="PHD-type" evidence="12">
    <location>
        <begin position="1206"/>
        <end position="1258"/>
    </location>
</feature>
<feature type="compositionally biased region" description="Low complexity" evidence="11">
    <location>
        <begin position="753"/>
        <end position="764"/>
    </location>
</feature>
<dbReference type="SMART" id="SM01014">
    <property type="entry name" value="ARID"/>
    <property type="match status" value="1"/>
</dbReference>
<evidence type="ECO:0000256" key="9">
    <source>
        <dbReference type="ARBA" id="ARBA00048734"/>
    </source>
</evidence>
<dbReference type="GO" id="GO:0008270">
    <property type="term" value="F:zinc ion binding"/>
    <property type="evidence" value="ECO:0007669"/>
    <property type="project" value="UniProtKB-KW"/>
</dbReference>
<gene>
    <name evidence="15" type="ORF">FGIG_05233</name>
</gene>
<dbReference type="PANTHER" id="PTHR10694:SF33">
    <property type="entry name" value="LYSINE-SPECIFIC DEMETHYLASE 5"/>
    <property type="match status" value="1"/>
</dbReference>
<feature type="region of interest" description="Disordered" evidence="11">
    <location>
        <begin position="1945"/>
        <end position="2017"/>
    </location>
</feature>
<dbReference type="Pfam" id="PF02375">
    <property type="entry name" value="JmjN"/>
    <property type="match status" value="1"/>
</dbReference>
<proteinExistence type="inferred from homology"/>
<evidence type="ECO:0000256" key="4">
    <source>
        <dbReference type="ARBA" id="ARBA00022723"/>
    </source>
</evidence>
<feature type="compositionally biased region" description="Low complexity" evidence="11">
    <location>
        <begin position="810"/>
        <end position="822"/>
    </location>
</feature>
<name>A0A504YL80_FASGI</name>
<dbReference type="InterPro" id="IPR001965">
    <property type="entry name" value="Znf_PHD"/>
</dbReference>
<evidence type="ECO:0000259" key="13">
    <source>
        <dbReference type="PROSITE" id="PS51011"/>
    </source>
</evidence>
<dbReference type="STRING" id="46835.A0A504YL80"/>
<accession>A0A504YL80</accession>
<dbReference type="Proteomes" id="UP000316759">
    <property type="component" value="Unassembled WGS sequence"/>
</dbReference>
<dbReference type="InterPro" id="IPR019787">
    <property type="entry name" value="Znf_PHD-finger"/>
</dbReference>
<dbReference type="SUPFAM" id="SSF57903">
    <property type="entry name" value="FYVE/PHD zinc finger"/>
    <property type="match status" value="2"/>
</dbReference>
<dbReference type="Pfam" id="PF02928">
    <property type="entry name" value="zf-C5HC2"/>
    <property type="match status" value="1"/>
</dbReference>
<dbReference type="PROSITE" id="PS01359">
    <property type="entry name" value="ZF_PHD_1"/>
    <property type="match status" value="1"/>
</dbReference>
<feature type="region of interest" description="Disordered" evidence="11">
    <location>
        <begin position="694"/>
        <end position="849"/>
    </location>
</feature>
<dbReference type="OrthoDB" id="1678912at2759"/>
<feature type="compositionally biased region" description="Acidic residues" evidence="11">
    <location>
        <begin position="1433"/>
        <end position="1443"/>
    </location>
</feature>
<dbReference type="InterPro" id="IPR001606">
    <property type="entry name" value="ARID_dom"/>
</dbReference>
<dbReference type="EMBL" id="SUNJ01008596">
    <property type="protein sequence ID" value="TPP61109.1"/>
    <property type="molecule type" value="Genomic_DNA"/>
</dbReference>
<feature type="region of interest" description="Disordered" evidence="11">
    <location>
        <begin position="1605"/>
        <end position="1751"/>
    </location>
</feature>
<evidence type="ECO:0000259" key="12">
    <source>
        <dbReference type="PROSITE" id="PS50016"/>
    </source>
</evidence>
<dbReference type="InterPro" id="IPR003349">
    <property type="entry name" value="JmjN"/>
</dbReference>
<dbReference type="SMART" id="SM00501">
    <property type="entry name" value="BRIGHT"/>
    <property type="match status" value="1"/>
</dbReference>
<dbReference type="Pfam" id="PF21323">
    <property type="entry name" value="KDM5_C-hel"/>
    <property type="match status" value="1"/>
</dbReference>
<dbReference type="Gene3D" id="1.10.150.60">
    <property type="entry name" value="ARID DNA-binding domain"/>
    <property type="match status" value="1"/>
</dbReference>
<dbReference type="SUPFAM" id="SSF46774">
    <property type="entry name" value="ARID-like"/>
    <property type="match status" value="1"/>
</dbReference>
<feature type="compositionally biased region" description="Polar residues" evidence="11">
    <location>
        <begin position="1458"/>
        <end position="1479"/>
    </location>
</feature>
<evidence type="ECO:0000256" key="1">
    <source>
        <dbReference type="ARBA" id="ARBA00001954"/>
    </source>
</evidence>
<feature type="domain" description="JmjN" evidence="14">
    <location>
        <begin position="44"/>
        <end position="85"/>
    </location>
</feature>
<dbReference type="SMART" id="SM00249">
    <property type="entry name" value="PHD"/>
    <property type="match status" value="2"/>
</dbReference>
<comment type="similarity">
    <text evidence="2">Belongs to the JARID1 histone demethylase family.</text>
</comment>
<sequence length="2042" mass="229899">LVCCLTLSVHCTDLSCTEGHIKCGFSKDDFCSKMDIGLPGVPSAPVFSPTIEEFSDPLSYLKIIYRIAHNYGICKIRPPAGWRPPFCADPLLFSFTPRLQNLAEVSAYNRSRNDFITAIVNFWEAQDVTVFAPYIKRRRLDLYCLWKVVQSNGGYQMVCEKKLWADVSKSIGFGDVPHCAAAISAKYKKILLPYEVFILKQDVSEVVEKTKGVSREVGGSSWRFRRLQVNRPFGFIPSKKPRTLSKFNIYADEFKSSHFGKPAQMISTAEVESEFWRLLDDENTDVVVEYGADLSARDHGSGFPTTFEKLNGVGKFYVNSPWNLNNVAVSERSALRFLPKDISGMIILFFTCDVLSHPLSTLRKIRRFYVTLDSLVLCWHGIFLLLLAHRRSLELFDKLSAYFELGQHSIDHYALNHRAPVFSHAELLCRMAASTEPLNVDFLLIVSKQLGNLLTTERSLRRHLARLGVRRAERMVFEETDDEKRECELCRTTLYLSALTCKCSMTMLCLAHHQARTCCPREEQVMRYRYGLDELSESINKLKMQLDEYRLWERRVTQCTATNATVDSSVAEPKAKSDELLKDSSHQAGYNSVLLADSNEPPPLLESTEDEKTSINTDLNNDTDVVSESVDFKPEDNWKPTVAELKDLVATGEARNYPQEMVNNLKRTIQTISECTSLIESVVANYRSSCDASMEQQADSSQKRSISEERSGKPTATVSGSSDDDETSAAEVVNEDDDVVAINEENRDRTGSESDSTSSSSLSTDNEDDAEHLDVIRDPSRKSLMSPLRELFSGTIYKEEPQPQPQMKHTPSNSPRTRSSPRLKPEQADSNRTVTVKNRPGRSKRQSASKLSFDEFNKFLQTVRRVRAYLPGWDELEQVSNHLMSWRTRAREIIASSNALVEMAPLLEELPAVKEVNQLIRFGDAINVDLDELKELRRVNFMVIFLLGSSLKLAIFGPYSLTLRDVLNEVQRLDSMPVSLPLADSIRKMCRKSELVAQEVAAIGKLLVSTPFGKQVPALDADRLPENLYDQLLFGTLDCTSAGWKTCLEELVEKVHDSPIRLPHIDRVRQLLDFVDHCRDRLVQLFIWPHSRLSLLELLLPRSSASLDSLLDVDTTSSETGTHEWESARSASVRRHSRASFLSAPTYALLCKENAREFAKALVTCTDAGLLYDTIYRRYIETEQDLMIRLRASNTTKSHAKQQNSVIYCVCRKPGFAGFMLQCELCRDWFHGKCVCLPNLKDSETERLRYMCPRCERSLRPDLNQVLLVLDDLIQALPIERCEGESTDGVHANTTSANRLMCLLRLPEFVAVQLLCERAFLFIRHLRETILSTYTPSNAVTKFRFVLSPGARDVLESLIMEACLLEINVPQTRWLWQLHLASDPEADVGGGAYPPFLARAEEEKMKRRFLRHLNRVKCGGKRRRQARQNSDSTTEEGSVDSENEMVASGVRGERNTEDISPSHSDTASTLCSTRSTSDRQAYGQFETHRSNSSSRLDEMTTSRPRSVTNRPHDGTVRRKPYRPRGGVTVGAVSRRHDLAHEKRFQATKKRRSLNRPVLSSTAGGRFGVHYPSSRYMNMKLYRQRLVSINQNSGSTEARLRYTRFTSSEGPVRSRRPRRGVAADRVTYRIPETPYTSDSEDSSAAAEEAHYRGPTESNAVEQRARQTAGPPRRRRMGRSNVFQSSRPSRRMPRDRNEMDETLLNRKRGRRQSVAVGAGGIGWPAPEANTVGTESDSESTAPDRSDECAARPCENPRTGTVEWIACDGCGRWFHQLCVGIRHRSQVPEVYECPRCSRISSLQVRDILSVHRERVRDRRMRNLPTLNAPASSIASSTHAVSATQPGPLSMTAAPPMRMREFHYSDNARARSSHLSYMAVQRPIGWNASTTPNTLLESVRSSTDLLHTISRIRTSSTHHHLAMGSGPIPYEHVTERPLAAAVADQWVADYPHSPGTDELDSSVTDPTHGTAESVRSEGGSRISDPTVHTPQTSHSDELTEAAPYDTRMNVPDSLQTASKGPTEVLLEAIEVLSGAVDSNCSPETSN</sequence>
<dbReference type="GO" id="GO:0032259">
    <property type="term" value="P:methylation"/>
    <property type="evidence" value="ECO:0007669"/>
    <property type="project" value="UniProtKB-KW"/>
</dbReference>
<dbReference type="PROSITE" id="PS50016">
    <property type="entry name" value="ZF_PHD_2"/>
    <property type="match status" value="2"/>
</dbReference>
<evidence type="ECO:0000313" key="16">
    <source>
        <dbReference type="Proteomes" id="UP000316759"/>
    </source>
</evidence>
<dbReference type="SMART" id="SM00545">
    <property type="entry name" value="JmjN"/>
    <property type="match status" value="1"/>
</dbReference>
<dbReference type="GO" id="GO:0010468">
    <property type="term" value="P:regulation of gene expression"/>
    <property type="evidence" value="ECO:0007669"/>
    <property type="project" value="TreeGrafter"/>
</dbReference>
<comment type="cofactor">
    <cofactor evidence="1">
        <name>Fe(2+)</name>
        <dbReference type="ChEBI" id="CHEBI:29033"/>
    </cofactor>
</comment>
<dbReference type="Gene3D" id="3.30.40.10">
    <property type="entry name" value="Zinc/RING finger domain, C3HC4 (zinc finger)"/>
    <property type="match status" value="2"/>
</dbReference>
<feature type="non-terminal residue" evidence="15">
    <location>
        <position position="1"/>
    </location>
</feature>
<evidence type="ECO:0000256" key="6">
    <source>
        <dbReference type="ARBA" id="ARBA00022833"/>
    </source>
</evidence>
<evidence type="ECO:0000256" key="10">
    <source>
        <dbReference type="PROSITE-ProRule" id="PRU00146"/>
    </source>
</evidence>
<keyword evidence="16" id="KW-1185">Reference proteome</keyword>
<keyword evidence="5 10" id="KW-0863">Zinc-finger</keyword>
<feature type="domain" description="PHD-type" evidence="12">
    <location>
        <begin position="1743"/>
        <end position="1796"/>
    </location>
</feature>
<keyword evidence="15" id="KW-0489">Methyltransferase</keyword>
<feature type="domain" description="ARID" evidence="13">
    <location>
        <begin position="109"/>
        <end position="199"/>
    </location>
</feature>
<dbReference type="PROSITE" id="PS51011">
    <property type="entry name" value="ARID"/>
    <property type="match status" value="1"/>
</dbReference>
<reference evidence="15 16" key="1">
    <citation type="submission" date="2019-04" db="EMBL/GenBank/DDBJ databases">
        <title>Annotation for the trematode Fasciola gigantica.</title>
        <authorList>
            <person name="Choi Y.-J."/>
        </authorList>
    </citation>
    <scope>NUCLEOTIDE SEQUENCE [LARGE SCALE GENOMIC DNA]</scope>
    <source>
        <strain evidence="15">Uganda_cow_1</strain>
    </source>
</reference>
<feature type="compositionally biased region" description="Acidic residues" evidence="11">
    <location>
        <begin position="722"/>
        <end position="739"/>
    </location>
</feature>
<dbReference type="GO" id="GO:0003677">
    <property type="term" value="F:DNA binding"/>
    <property type="evidence" value="ECO:0007669"/>
    <property type="project" value="InterPro"/>
</dbReference>
<keyword evidence="15" id="KW-0808">Transferase</keyword>
<keyword evidence="8" id="KW-0408">Iron</keyword>
<dbReference type="Gene3D" id="2.60.120.650">
    <property type="entry name" value="Cupin"/>
    <property type="match status" value="1"/>
</dbReference>
<feature type="compositionally biased region" description="Polar residues" evidence="11">
    <location>
        <begin position="1728"/>
        <end position="1738"/>
    </location>
</feature>
<feature type="region of interest" description="Disordered" evidence="11">
    <location>
        <begin position="1827"/>
        <end position="1851"/>
    </location>
</feature>
<comment type="catalytic activity">
    <reaction evidence="9">
        <text>N(6),N(6),N(6)-trimethyl-L-lysyl(4)-[histone H3] + 3 2-oxoglutarate + 3 O2 = L-lysyl(4)-[histone H3] + 3 formaldehyde + 3 succinate + 3 CO2</text>
        <dbReference type="Rhea" id="RHEA:60208"/>
        <dbReference type="Rhea" id="RHEA-COMP:15537"/>
        <dbReference type="Rhea" id="RHEA-COMP:15547"/>
        <dbReference type="ChEBI" id="CHEBI:15379"/>
        <dbReference type="ChEBI" id="CHEBI:16526"/>
        <dbReference type="ChEBI" id="CHEBI:16810"/>
        <dbReference type="ChEBI" id="CHEBI:16842"/>
        <dbReference type="ChEBI" id="CHEBI:29969"/>
        <dbReference type="ChEBI" id="CHEBI:30031"/>
        <dbReference type="ChEBI" id="CHEBI:61961"/>
        <dbReference type="EC" id="1.14.11.67"/>
    </reaction>
</comment>
<evidence type="ECO:0000256" key="5">
    <source>
        <dbReference type="ARBA" id="ARBA00022771"/>
    </source>
</evidence>
<dbReference type="EC" id="1.14.11.67" evidence="3"/>
<dbReference type="CDD" id="cd16100">
    <property type="entry name" value="ARID"/>
    <property type="match status" value="1"/>
</dbReference>
<feature type="compositionally biased region" description="Polar residues" evidence="11">
    <location>
        <begin position="1827"/>
        <end position="1843"/>
    </location>
</feature>
<organism evidence="15 16">
    <name type="scientific">Fasciola gigantica</name>
    <name type="common">Giant liver fluke</name>
    <dbReference type="NCBI Taxonomy" id="46835"/>
    <lineage>
        <taxon>Eukaryota</taxon>
        <taxon>Metazoa</taxon>
        <taxon>Spiralia</taxon>
        <taxon>Lophotrochozoa</taxon>
        <taxon>Platyhelminthes</taxon>
        <taxon>Trematoda</taxon>
        <taxon>Digenea</taxon>
        <taxon>Plagiorchiida</taxon>
        <taxon>Echinostomata</taxon>
        <taxon>Echinostomatoidea</taxon>
        <taxon>Fasciolidae</taxon>
        <taxon>Fasciola</taxon>
    </lineage>
</organism>
<dbReference type="Pfam" id="PF01388">
    <property type="entry name" value="ARID"/>
    <property type="match status" value="1"/>
</dbReference>
<dbReference type="CDD" id="cd15610">
    <property type="entry name" value="PHD3_KDM5A_like"/>
    <property type="match status" value="1"/>
</dbReference>
<keyword evidence="6" id="KW-0862">Zinc</keyword>
<feature type="region of interest" description="Disordered" evidence="11">
    <location>
        <begin position="1419"/>
        <end position="1527"/>
    </location>
</feature>
<dbReference type="InterPro" id="IPR004198">
    <property type="entry name" value="Znf_C5HC2"/>
</dbReference>
<evidence type="ECO:0000256" key="11">
    <source>
        <dbReference type="SAM" id="MobiDB-lite"/>
    </source>
</evidence>
<comment type="caution">
    <text evidence="15">The sequence shown here is derived from an EMBL/GenBank/DDBJ whole genome shotgun (WGS) entry which is preliminary data.</text>
</comment>
<dbReference type="InterPro" id="IPR019786">
    <property type="entry name" value="Zinc_finger_PHD-type_CS"/>
</dbReference>
<evidence type="ECO:0000256" key="7">
    <source>
        <dbReference type="ARBA" id="ARBA00023002"/>
    </source>
</evidence>
<dbReference type="InterPro" id="IPR048615">
    <property type="entry name" value="KDM5_C-hel"/>
</dbReference>
<evidence type="ECO:0000313" key="15">
    <source>
        <dbReference type="EMBL" id="TPP61109.1"/>
    </source>
</evidence>
<dbReference type="InterPro" id="IPR011011">
    <property type="entry name" value="Znf_FYVE_PHD"/>
</dbReference>
<dbReference type="Pfam" id="PF00628">
    <property type="entry name" value="PHD"/>
    <property type="match status" value="2"/>
</dbReference>
<evidence type="ECO:0000256" key="8">
    <source>
        <dbReference type="ARBA" id="ARBA00023004"/>
    </source>
</evidence>
<dbReference type="PANTHER" id="PTHR10694">
    <property type="entry name" value="LYSINE-SPECIFIC DEMETHYLASE"/>
    <property type="match status" value="1"/>
</dbReference>
<keyword evidence="7" id="KW-0560">Oxidoreductase</keyword>
<evidence type="ECO:0000259" key="14">
    <source>
        <dbReference type="PROSITE" id="PS51183"/>
    </source>
</evidence>
<feature type="region of interest" description="Disordered" evidence="11">
    <location>
        <begin position="594"/>
        <end position="614"/>
    </location>
</feature>
<dbReference type="PROSITE" id="PS51183">
    <property type="entry name" value="JMJN"/>
    <property type="match status" value="1"/>
</dbReference>
<evidence type="ECO:0000256" key="3">
    <source>
        <dbReference type="ARBA" id="ARBA00012902"/>
    </source>
</evidence>
<dbReference type="GO" id="GO:0008168">
    <property type="term" value="F:methyltransferase activity"/>
    <property type="evidence" value="ECO:0007669"/>
    <property type="project" value="UniProtKB-KW"/>
</dbReference>
<feature type="compositionally biased region" description="Basic and acidic residues" evidence="11">
    <location>
        <begin position="772"/>
        <end position="781"/>
    </location>
</feature>
<dbReference type="InterPro" id="IPR013083">
    <property type="entry name" value="Znf_RING/FYVE/PHD"/>
</dbReference>
<evidence type="ECO:0000256" key="2">
    <source>
        <dbReference type="ARBA" id="ARBA00006801"/>
    </source>
</evidence>
<feature type="compositionally biased region" description="Basic and acidic residues" evidence="11">
    <location>
        <begin position="701"/>
        <end position="712"/>
    </location>
</feature>
<dbReference type="GO" id="GO:0000785">
    <property type="term" value="C:chromatin"/>
    <property type="evidence" value="ECO:0007669"/>
    <property type="project" value="TreeGrafter"/>
</dbReference>
<dbReference type="GO" id="GO:0034647">
    <property type="term" value="F:histone H3K4me/H3K4me2/H3K4me3 demethylase activity"/>
    <property type="evidence" value="ECO:0007669"/>
    <property type="project" value="UniProtKB-EC"/>
</dbReference>